<reference evidence="1 2" key="1">
    <citation type="submission" date="2019-07" db="EMBL/GenBank/DDBJ databases">
        <title>Chromosome genome assembly for large yellow croaker.</title>
        <authorList>
            <person name="Xiao S."/>
        </authorList>
    </citation>
    <scope>NUCLEOTIDE SEQUENCE [LARGE SCALE GENOMIC DNA]</scope>
    <source>
        <strain evidence="1">JMULYC20181020</strain>
        <tissue evidence="1">Muscle</tissue>
    </source>
</reference>
<dbReference type="AlphaFoldDB" id="A0A6G0IP36"/>
<sequence length="202" mass="23821">MKIEFDENGDPKYNPYSIVFWNNSGDAEEVGFYKLHPSVHFFINNSKIQWHMKGEVLEELKKSNFTLLNMRIEFDGNGDPKYNPYSIVFWNDSGDAEEVGFYKLHPSVHFFINNSKIQWHMKGEVLEELKKSNFTLLNTRIEFDENGDPKYNPYSIVFWNDSGDAEEVGFYKLHPSVHFFINNSKIQWHMKGESKESAFLLR</sequence>
<dbReference type="EMBL" id="REGW02000008">
    <property type="protein sequence ID" value="KAE8293288.1"/>
    <property type="molecule type" value="Genomic_DNA"/>
</dbReference>
<accession>A0A6G0IP36</accession>
<evidence type="ECO:0000313" key="2">
    <source>
        <dbReference type="Proteomes" id="UP000424527"/>
    </source>
</evidence>
<gene>
    <name evidence="1" type="ORF">D5F01_LYC08396</name>
</gene>
<comment type="caution">
    <text evidence="1">The sequence shown here is derived from an EMBL/GenBank/DDBJ whole genome shotgun (WGS) entry which is preliminary data.</text>
</comment>
<organism evidence="1 2">
    <name type="scientific">Larimichthys crocea</name>
    <name type="common">Large yellow croaker</name>
    <name type="synonym">Pseudosciaena crocea</name>
    <dbReference type="NCBI Taxonomy" id="215358"/>
    <lineage>
        <taxon>Eukaryota</taxon>
        <taxon>Metazoa</taxon>
        <taxon>Chordata</taxon>
        <taxon>Craniata</taxon>
        <taxon>Vertebrata</taxon>
        <taxon>Euteleostomi</taxon>
        <taxon>Actinopterygii</taxon>
        <taxon>Neopterygii</taxon>
        <taxon>Teleostei</taxon>
        <taxon>Neoteleostei</taxon>
        <taxon>Acanthomorphata</taxon>
        <taxon>Eupercaria</taxon>
        <taxon>Sciaenidae</taxon>
        <taxon>Larimichthys</taxon>
    </lineage>
</organism>
<dbReference type="InterPro" id="IPR028082">
    <property type="entry name" value="Peripla_BP_I"/>
</dbReference>
<evidence type="ECO:0000313" key="1">
    <source>
        <dbReference type="EMBL" id="KAE8293288.1"/>
    </source>
</evidence>
<name>A0A6G0IP36_LARCR</name>
<dbReference type="SUPFAM" id="SSF53822">
    <property type="entry name" value="Periplasmic binding protein-like I"/>
    <property type="match status" value="2"/>
</dbReference>
<protein>
    <submittedName>
        <fullName evidence="1">Uncharacterized protein</fullName>
    </submittedName>
</protein>
<keyword evidence="2" id="KW-1185">Reference proteome</keyword>
<proteinExistence type="predicted"/>
<dbReference type="Proteomes" id="UP000424527">
    <property type="component" value="Unassembled WGS sequence"/>
</dbReference>